<gene>
    <name evidence="4" type="primary">hldD</name>
    <name evidence="6" type="ORF">Metal_0863</name>
</gene>
<dbReference type="Pfam" id="PF01370">
    <property type="entry name" value="Epimerase"/>
    <property type="match status" value="1"/>
</dbReference>
<proteinExistence type="inferred from homology"/>
<dbReference type="eggNOG" id="COG0451">
    <property type="taxonomic scope" value="Bacteria"/>
</dbReference>
<dbReference type="NCBIfam" id="NF008360">
    <property type="entry name" value="PRK11150.1"/>
    <property type="match status" value="1"/>
</dbReference>
<comment type="pathway">
    <text evidence="4">Nucleotide-sugar biosynthesis; ADP-L-glycero-beta-D-manno-heptose biosynthesis; ADP-L-glycero-beta-D-manno-heptose from D-glycero-beta-D-manno-heptose 7-phosphate: step 4/4.</text>
</comment>
<comment type="similarity">
    <text evidence="4">Belongs to the NAD(P)-dependent epimerase/dehydratase family. HldD subfamily.</text>
</comment>
<dbReference type="InterPro" id="IPR036291">
    <property type="entry name" value="NAD(P)-bd_dom_sf"/>
</dbReference>
<comment type="cofactor">
    <cofactor evidence="4">
        <name>NADP(+)</name>
        <dbReference type="ChEBI" id="CHEBI:58349"/>
    </cofactor>
    <text evidence="4">Binds 1 NADP(+) per subunit.</text>
</comment>
<dbReference type="CDD" id="cd05248">
    <property type="entry name" value="ADP_GME_SDR_e"/>
    <property type="match status" value="1"/>
</dbReference>
<feature type="binding site" evidence="4">
    <location>
        <position position="187"/>
    </location>
    <ligand>
        <name>substrate</name>
    </ligand>
</feature>
<dbReference type="STRING" id="686340.Metal_0863"/>
<feature type="domain" description="NAD-dependent epimerase/dehydratase" evidence="5">
    <location>
        <begin position="2"/>
        <end position="242"/>
    </location>
</feature>
<dbReference type="RefSeq" id="WP_005369958.1">
    <property type="nucleotide sequence ID" value="NZ_CM001475.1"/>
</dbReference>
<feature type="binding site" evidence="4">
    <location>
        <position position="144"/>
    </location>
    <ligand>
        <name>NADP(+)</name>
        <dbReference type="ChEBI" id="CHEBI:58349"/>
    </ligand>
</feature>
<organism evidence="6 7">
    <name type="scientific">Methylomicrobium album BG8</name>
    <dbReference type="NCBI Taxonomy" id="686340"/>
    <lineage>
        <taxon>Bacteria</taxon>
        <taxon>Pseudomonadati</taxon>
        <taxon>Pseudomonadota</taxon>
        <taxon>Gammaproteobacteria</taxon>
        <taxon>Methylococcales</taxon>
        <taxon>Methylococcaceae</taxon>
        <taxon>Methylomicrobium</taxon>
    </lineage>
</organism>
<protein>
    <recommendedName>
        <fullName evidence="4">ADP-L-glycero-D-manno-heptose-6-epimerase</fullName>
        <ecNumber evidence="4">5.1.3.20</ecNumber>
    </recommendedName>
    <alternativeName>
        <fullName evidence="4">ADP-L-glycero-beta-D-manno-heptose-6-epimerase</fullName>
        <shortName evidence="4">ADP-glyceromanno-heptose 6-epimerase</shortName>
        <shortName evidence="4">ADP-hep 6-epimerase</shortName>
        <shortName evidence="4">AGME</shortName>
    </alternativeName>
</protein>
<feature type="binding site" evidence="4">
    <location>
        <begin position="10"/>
        <end position="11"/>
    </location>
    <ligand>
        <name>NADP(+)</name>
        <dbReference type="ChEBI" id="CHEBI:58349"/>
    </ligand>
</feature>
<comment type="subunit">
    <text evidence="4">Homopentamer.</text>
</comment>
<dbReference type="Gene3D" id="3.40.50.720">
    <property type="entry name" value="NAD(P)-binding Rossmann-like Domain"/>
    <property type="match status" value="1"/>
</dbReference>
<feature type="binding site" evidence="4">
    <location>
        <begin position="75"/>
        <end position="79"/>
    </location>
    <ligand>
        <name>NADP(+)</name>
        <dbReference type="ChEBI" id="CHEBI:58349"/>
    </ligand>
</feature>
<feature type="binding site" evidence="4">
    <location>
        <position position="170"/>
    </location>
    <ligand>
        <name>NADP(+)</name>
        <dbReference type="ChEBI" id="CHEBI:58349"/>
    </ligand>
</feature>
<evidence type="ECO:0000256" key="2">
    <source>
        <dbReference type="ARBA" id="ARBA00023235"/>
    </source>
</evidence>
<keyword evidence="1 4" id="KW-0521">NADP</keyword>
<reference evidence="6 7" key="1">
    <citation type="journal article" date="2013" name="Genome Announc.">
        <title>Genome Sequence of the Obligate Gammaproteobacterial Methanotroph Methylomicrobium album Strain BG8.</title>
        <authorList>
            <person name="Kits K.D."/>
            <person name="Kalyuzhnaya M.G."/>
            <person name="Klotz M.G."/>
            <person name="Jetten M.S."/>
            <person name="Op den Camp H.J."/>
            <person name="Vuilleumier S."/>
            <person name="Bringel F."/>
            <person name="Dispirito A.A."/>
            <person name="Murrell J.C."/>
            <person name="Bruce D."/>
            <person name="Cheng J.F."/>
            <person name="Copeland A."/>
            <person name="Goodwin L."/>
            <person name="Hauser L."/>
            <person name="Lajus A."/>
            <person name="Land M.L."/>
            <person name="Lapidus A."/>
            <person name="Lucas S."/>
            <person name="Medigue C."/>
            <person name="Pitluck S."/>
            <person name="Woyke T."/>
            <person name="Zeytun A."/>
            <person name="Stein L.Y."/>
        </authorList>
    </citation>
    <scope>NUCLEOTIDE SEQUENCE [LARGE SCALE GENOMIC DNA]</scope>
    <source>
        <strain evidence="6 7">BG8</strain>
    </source>
</reference>
<feature type="binding site" evidence="4">
    <location>
        <position position="278"/>
    </location>
    <ligand>
        <name>substrate</name>
    </ligand>
</feature>
<dbReference type="EMBL" id="CM001475">
    <property type="protein sequence ID" value="EIC28692.1"/>
    <property type="molecule type" value="Genomic_DNA"/>
</dbReference>
<keyword evidence="3 4" id="KW-0119">Carbohydrate metabolism</keyword>
<feature type="binding site" evidence="4">
    <location>
        <begin position="201"/>
        <end position="204"/>
    </location>
    <ligand>
        <name>substrate</name>
    </ligand>
</feature>
<dbReference type="InterPro" id="IPR001509">
    <property type="entry name" value="Epimerase_deHydtase"/>
</dbReference>
<evidence type="ECO:0000313" key="6">
    <source>
        <dbReference type="EMBL" id="EIC28692.1"/>
    </source>
</evidence>
<dbReference type="PANTHER" id="PTHR43103:SF3">
    <property type="entry name" value="ADP-L-GLYCERO-D-MANNO-HEPTOSE-6-EPIMERASE"/>
    <property type="match status" value="1"/>
</dbReference>
<keyword evidence="2 4" id="KW-0413">Isomerase</keyword>
<dbReference type="UniPathway" id="UPA00356">
    <property type="reaction ID" value="UER00440"/>
</dbReference>
<feature type="binding site" evidence="4">
    <location>
        <position position="180"/>
    </location>
    <ligand>
        <name>substrate</name>
    </ligand>
</feature>
<dbReference type="GO" id="GO:0050661">
    <property type="term" value="F:NADP binding"/>
    <property type="evidence" value="ECO:0007669"/>
    <property type="project" value="InterPro"/>
</dbReference>
<dbReference type="Gene3D" id="3.90.25.10">
    <property type="entry name" value="UDP-galactose 4-epimerase, domain 1"/>
    <property type="match status" value="1"/>
</dbReference>
<feature type="binding site" evidence="4">
    <location>
        <position position="92"/>
    </location>
    <ligand>
        <name>NADP(+)</name>
        <dbReference type="ChEBI" id="CHEBI:58349"/>
    </ligand>
</feature>
<dbReference type="AlphaFoldDB" id="H8GFU1"/>
<dbReference type="GO" id="GO:0008712">
    <property type="term" value="F:ADP-glyceromanno-heptose 6-epimerase activity"/>
    <property type="evidence" value="ECO:0007669"/>
    <property type="project" value="UniProtKB-UniRule"/>
</dbReference>
<dbReference type="HOGENOM" id="CLU_007383_1_3_6"/>
<dbReference type="InterPro" id="IPR011912">
    <property type="entry name" value="Heptose_epim"/>
</dbReference>
<name>H8GFU1_METAL</name>
<evidence type="ECO:0000313" key="7">
    <source>
        <dbReference type="Proteomes" id="UP000005090"/>
    </source>
</evidence>
<comment type="catalytic activity">
    <reaction evidence="4">
        <text>ADP-D-glycero-beta-D-manno-heptose = ADP-L-glycero-beta-D-manno-heptose</text>
        <dbReference type="Rhea" id="RHEA:17577"/>
        <dbReference type="ChEBI" id="CHEBI:59967"/>
        <dbReference type="ChEBI" id="CHEBI:61506"/>
        <dbReference type="EC" id="5.1.3.20"/>
    </reaction>
</comment>
<dbReference type="GO" id="GO:0097171">
    <property type="term" value="P:ADP-L-glycero-beta-D-manno-heptose biosynthetic process"/>
    <property type="evidence" value="ECO:0007669"/>
    <property type="project" value="UniProtKB-UniPathway"/>
</dbReference>
<feature type="binding site" evidence="4">
    <location>
        <position position="53"/>
    </location>
    <ligand>
        <name>NADP(+)</name>
        <dbReference type="ChEBI" id="CHEBI:58349"/>
    </ligand>
</feature>
<dbReference type="EC" id="5.1.3.20" evidence="4"/>
<dbReference type="PANTHER" id="PTHR43103">
    <property type="entry name" value="NUCLEOSIDE-DIPHOSPHATE-SUGAR EPIMERASE"/>
    <property type="match status" value="1"/>
</dbReference>
<feature type="binding site" evidence="4">
    <location>
        <position position="169"/>
    </location>
    <ligand>
        <name>substrate</name>
    </ligand>
</feature>
<comment type="function">
    <text evidence="4">Catalyzes the interconversion between ADP-D-glycero-beta-D-manno-heptose and ADP-L-glycero-beta-D-manno-heptose via an epimerization at carbon 6 of the heptose.</text>
</comment>
<feature type="binding site" evidence="4">
    <location>
        <position position="178"/>
    </location>
    <ligand>
        <name>NADP(+)</name>
        <dbReference type="ChEBI" id="CHEBI:58349"/>
    </ligand>
</feature>
<dbReference type="GO" id="GO:0005975">
    <property type="term" value="P:carbohydrate metabolic process"/>
    <property type="evidence" value="ECO:0007669"/>
    <property type="project" value="UniProtKB-UniRule"/>
</dbReference>
<evidence type="ECO:0000256" key="4">
    <source>
        <dbReference type="HAMAP-Rule" id="MF_01601"/>
    </source>
</evidence>
<dbReference type="SUPFAM" id="SSF51735">
    <property type="entry name" value="NAD(P)-binding Rossmann-fold domains"/>
    <property type="match status" value="1"/>
</dbReference>
<evidence type="ECO:0000256" key="3">
    <source>
        <dbReference type="ARBA" id="ARBA00023277"/>
    </source>
</evidence>
<dbReference type="NCBIfam" id="TIGR02197">
    <property type="entry name" value="heptose_epim"/>
    <property type="match status" value="1"/>
</dbReference>
<dbReference type="HAMAP" id="MF_01601">
    <property type="entry name" value="Heptose_epimerase"/>
    <property type="match status" value="1"/>
</dbReference>
<feature type="binding site" evidence="4">
    <location>
        <begin position="31"/>
        <end position="32"/>
    </location>
    <ligand>
        <name>NADP(+)</name>
        <dbReference type="ChEBI" id="CHEBI:58349"/>
    </ligand>
</feature>
<evidence type="ECO:0000259" key="5">
    <source>
        <dbReference type="Pfam" id="PF01370"/>
    </source>
</evidence>
<sequence length="322" mass="36737">MIVVTGGAGFIGSNLVKALNERGERDILVVDNLLNGRKMHNLADLDIADYLDKDQFIQKLESPCFLNRVRGVFHQGACSATTEWDGRFVMENNYDYSKRLLQWCIGKNVPFIYASSASVYGSGENGFRVERECERPINMYAYSKFQFDQYVRRILPETRSPIVGFRYFNVYGPREQHKGAMSSTAFHFNRQVIEQKKARLFEGCDGIPNGEQRRDFVYVGDVVDVNLWFFDHPDQRGIFNVGTGKAETFNQVARAVIDWHGEGEIEYIPFPDHLKGAYQSYTQADISGLRQAGYQSEFLNVKQGVSKYLDRLNGPKGKVLNS</sequence>
<keyword evidence="7" id="KW-1185">Reference proteome</keyword>
<feature type="active site" description="Proton acceptor" evidence="4">
    <location>
        <position position="140"/>
    </location>
</feature>
<feature type="binding site" evidence="4">
    <location>
        <position position="214"/>
    </location>
    <ligand>
        <name>substrate</name>
    </ligand>
</feature>
<accession>H8GFU1</accession>
<dbReference type="Proteomes" id="UP000005090">
    <property type="component" value="Chromosome"/>
</dbReference>
<feature type="active site" description="Proton acceptor" evidence="4">
    <location>
        <position position="178"/>
    </location>
</feature>
<feature type="binding site" evidence="4">
    <location>
        <position position="38"/>
    </location>
    <ligand>
        <name>NADP(+)</name>
        <dbReference type="ChEBI" id="CHEBI:58349"/>
    </ligand>
</feature>
<evidence type="ECO:0000256" key="1">
    <source>
        <dbReference type="ARBA" id="ARBA00022857"/>
    </source>
</evidence>
<comment type="domain">
    <text evidence="4">Contains a large N-terminal NADP-binding domain, and a smaller C-terminal substrate-binding domain.</text>
</comment>